<evidence type="ECO:0000256" key="9">
    <source>
        <dbReference type="SAM" id="MobiDB-lite"/>
    </source>
</evidence>
<keyword evidence="6 7" id="KW-0788">Thiol protease</keyword>
<dbReference type="InterPro" id="IPR001578">
    <property type="entry name" value="Peptidase_C12_UCH"/>
</dbReference>
<dbReference type="GO" id="GO:0006511">
    <property type="term" value="P:ubiquitin-dependent protein catabolic process"/>
    <property type="evidence" value="ECO:0007669"/>
    <property type="project" value="UniProtKB-UniRule"/>
</dbReference>
<evidence type="ECO:0000256" key="6">
    <source>
        <dbReference type="ARBA" id="ARBA00022807"/>
    </source>
</evidence>
<evidence type="ECO:0000256" key="7">
    <source>
        <dbReference type="PROSITE-ProRule" id="PRU01393"/>
    </source>
</evidence>
<evidence type="ECO:0000256" key="5">
    <source>
        <dbReference type="ARBA" id="ARBA00022801"/>
    </source>
</evidence>
<dbReference type="Pfam" id="PF01088">
    <property type="entry name" value="Peptidase_C12"/>
    <property type="match status" value="1"/>
</dbReference>
<name>A0A9P7BQ45_RHIOR</name>
<comment type="caution">
    <text evidence="11">The sequence shown here is derived from an EMBL/GenBank/DDBJ whole genome shotgun (WGS) entry which is preliminary data.</text>
</comment>
<dbReference type="InterPro" id="IPR057254">
    <property type="entry name" value="UCH_AS"/>
</dbReference>
<evidence type="ECO:0000256" key="1">
    <source>
        <dbReference type="ARBA" id="ARBA00000707"/>
    </source>
</evidence>
<dbReference type="InterPro" id="IPR038765">
    <property type="entry name" value="Papain-like_cys_pep_sf"/>
</dbReference>
<evidence type="ECO:0000259" key="10">
    <source>
        <dbReference type="PROSITE" id="PS52048"/>
    </source>
</evidence>
<sequence>MEEENSEQRPKIKWVPLEANPEIWNKIIHENGVDPKWNFVDVYGFDPELLAMIPQPVQAIIFLFPITDIYEKFKDEEEAHLIKCEQAISPDVIFFKQTISNACGMMAILHSIASNDKELIGPGLFNDIIEEAKNMSIDERVDLLENSKELAAVHQTAAFAGQTEAPDKEEEIDLHFICFIEVDNHLYELDGRKILPINHGKCTDLIESSVKVMKQHLSITHKFESPNRVKTVRQHNNESFWYLNSPSNEERVNLHYTCPCCAAHFGDLNALDNHFNDDHKEYLPPRSQYQSQPSTLNSSSFDDQHTQGQKRSHDELVSLDGFTFGSPDDDHLLADNFDVTDAFCMMRLSLKNYKWKMSLEDHLHLALASTSILFLSPSRYLDEVKPLLRIHKIIVTLF</sequence>
<keyword evidence="4 7" id="KW-0833">Ubl conjugation pathway</keyword>
<dbReference type="InterPro" id="IPR013087">
    <property type="entry name" value="Znf_C2H2_type"/>
</dbReference>
<organism evidence="11 12">
    <name type="scientific">Rhizopus oryzae</name>
    <name type="common">Mucormycosis agent</name>
    <name type="synonym">Rhizopus arrhizus var. delemar</name>
    <dbReference type="NCBI Taxonomy" id="64495"/>
    <lineage>
        <taxon>Eukaryota</taxon>
        <taxon>Fungi</taxon>
        <taxon>Fungi incertae sedis</taxon>
        <taxon>Mucoromycota</taxon>
        <taxon>Mucoromycotina</taxon>
        <taxon>Mucoromycetes</taxon>
        <taxon>Mucorales</taxon>
        <taxon>Mucorineae</taxon>
        <taxon>Rhizopodaceae</taxon>
        <taxon>Rhizopus</taxon>
    </lineage>
</organism>
<feature type="active site" description="Nucleophile" evidence="7">
    <location>
        <position position="103"/>
    </location>
</feature>
<dbReference type="GO" id="GO:0005737">
    <property type="term" value="C:cytoplasm"/>
    <property type="evidence" value="ECO:0007669"/>
    <property type="project" value="TreeGrafter"/>
</dbReference>
<keyword evidence="5 7" id="KW-0378">Hydrolase</keyword>
<reference evidence="11" key="1">
    <citation type="journal article" date="2020" name="Microb. Genom.">
        <title>Genetic diversity of clinical and environmental Mucorales isolates obtained from an investigation of mucormycosis cases among solid organ transplant recipients.</title>
        <authorList>
            <person name="Nguyen M.H."/>
            <person name="Kaul D."/>
            <person name="Muto C."/>
            <person name="Cheng S.J."/>
            <person name="Richter R.A."/>
            <person name="Bruno V.M."/>
            <person name="Liu G."/>
            <person name="Beyhan S."/>
            <person name="Sundermann A.J."/>
            <person name="Mounaud S."/>
            <person name="Pasculle A.W."/>
            <person name="Nierman W.C."/>
            <person name="Driscoll E."/>
            <person name="Cumbie R."/>
            <person name="Clancy C.J."/>
            <person name="Dupont C.L."/>
        </authorList>
    </citation>
    <scope>NUCLEOTIDE SEQUENCE</scope>
    <source>
        <strain evidence="11">GL11</strain>
    </source>
</reference>
<comment type="similarity">
    <text evidence="2 7 8">Belongs to the peptidase C12 family.</text>
</comment>
<dbReference type="AlphaFoldDB" id="A0A9P7BQ45"/>
<evidence type="ECO:0000313" key="12">
    <source>
        <dbReference type="Proteomes" id="UP000716291"/>
    </source>
</evidence>
<dbReference type="EC" id="3.4.19.12" evidence="8"/>
<feature type="domain" description="UCH catalytic" evidence="10">
    <location>
        <begin position="13"/>
        <end position="234"/>
    </location>
</feature>
<dbReference type="CDD" id="cd09616">
    <property type="entry name" value="Peptidase_C12_UCH_L1_L3"/>
    <property type="match status" value="1"/>
</dbReference>
<feature type="region of interest" description="Disordered" evidence="9">
    <location>
        <begin position="281"/>
        <end position="312"/>
    </location>
</feature>
<dbReference type="PROSITE" id="PS00028">
    <property type="entry name" value="ZINC_FINGER_C2H2_1"/>
    <property type="match status" value="1"/>
</dbReference>
<dbReference type="PANTHER" id="PTHR10589">
    <property type="entry name" value="UBIQUITIN CARBOXYL-TERMINAL HYDROLASE"/>
    <property type="match status" value="1"/>
</dbReference>
<comment type="catalytic activity">
    <reaction evidence="1 7 8">
        <text>Thiol-dependent hydrolysis of ester, thioester, amide, peptide and isopeptide bonds formed by the C-terminal Gly of ubiquitin (a 76-residue protein attached to proteins as an intracellular targeting signal).</text>
        <dbReference type="EC" id="3.4.19.12"/>
    </reaction>
</comment>
<dbReference type="PANTHER" id="PTHR10589:SF17">
    <property type="entry name" value="UBIQUITIN CARBOXYL-TERMINAL HYDROLASE"/>
    <property type="match status" value="1"/>
</dbReference>
<dbReference type="Gene3D" id="3.40.532.10">
    <property type="entry name" value="Peptidase C12, ubiquitin carboxyl-terminal hydrolase"/>
    <property type="match status" value="1"/>
</dbReference>
<dbReference type="PROSITE" id="PS00140">
    <property type="entry name" value="UCH_1"/>
    <property type="match status" value="1"/>
</dbReference>
<feature type="site" description="Transition state stabilizer" evidence="7">
    <location>
        <position position="97"/>
    </location>
</feature>
<feature type="active site" description="Proton donor" evidence="7">
    <location>
        <position position="175"/>
    </location>
</feature>
<protein>
    <recommendedName>
        <fullName evidence="8">Ubiquitin carboxyl-terminal hydrolase</fullName>
        <ecNumber evidence="8">3.4.19.12</ecNumber>
    </recommendedName>
</protein>
<dbReference type="OrthoDB" id="427186at2759"/>
<evidence type="ECO:0000256" key="4">
    <source>
        <dbReference type="ARBA" id="ARBA00022786"/>
    </source>
</evidence>
<evidence type="ECO:0000256" key="8">
    <source>
        <dbReference type="RuleBase" id="RU361215"/>
    </source>
</evidence>
<feature type="site" description="Important for enzyme activity" evidence="7">
    <location>
        <position position="190"/>
    </location>
</feature>
<dbReference type="PROSITE" id="PS52048">
    <property type="entry name" value="UCH_DOMAIN"/>
    <property type="match status" value="1"/>
</dbReference>
<dbReference type="GO" id="GO:0016579">
    <property type="term" value="P:protein deubiquitination"/>
    <property type="evidence" value="ECO:0007669"/>
    <property type="project" value="TreeGrafter"/>
</dbReference>
<dbReference type="GO" id="GO:0004843">
    <property type="term" value="F:cysteine-type deubiquitinase activity"/>
    <property type="evidence" value="ECO:0007669"/>
    <property type="project" value="UniProtKB-UniRule"/>
</dbReference>
<dbReference type="FunFam" id="3.40.532.10:FF:000006">
    <property type="entry name" value="Ubiquitin carboxyl-terminal hydrolase"/>
    <property type="match status" value="1"/>
</dbReference>
<keyword evidence="12" id="KW-1185">Reference proteome</keyword>
<proteinExistence type="inferred from homology"/>
<evidence type="ECO:0000256" key="3">
    <source>
        <dbReference type="ARBA" id="ARBA00022670"/>
    </source>
</evidence>
<dbReference type="EMBL" id="JAANQT010001531">
    <property type="protein sequence ID" value="KAG1304804.1"/>
    <property type="molecule type" value="Genomic_DNA"/>
</dbReference>
<evidence type="ECO:0000256" key="2">
    <source>
        <dbReference type="ARBA" id="ARBA00009326"/>
    </source>
</evidence>
<accession>A0A9P7BQ45</accession>
<dbReference type="PRINTS" id="PR00707">
    <property type="entry name" value="UBCTHYDRLASE"/>
</dbReference>
<dbReference type="Proteomes" id="UP000716291">
    <property type="component" value="Unassembled WGS sequence"/>
</dbReference>
<feature type="compositionally biased region" description="Polar residues" evidence="9">
    <location>
        <begin position="287"/>
        <end position="309"/>
    </location>
</feature>
<dbReference type="SUPFAM" id="SSF54001">
    <property type="entry name" value="Cysteine proteinases"/>
    <property type="match status" value="1"/>
</dbReference>
<dbReference type="InterPro" id="IPR036959">
    <property type="entry name" value="Peptidase_C12_UCH_sf"/>
</dbReference>
<evidence type="ECO:0000313" key="11">
    <source>
        <dbReference type="EMBL" id="KAG1304804.1"/>
    </source>
</evidence>
<gene>
    <name evidence="11" type="ORF">G6F64_008896</name>
</gene>
<keyword evidence="3 7" id="KW-0645">Protease</keyword>